<dbReference type="PANTHER" id="PTHR34125:SF2">
    <property type="entry name" value="TRANSMEMBRANE PROTEIN"/>
    <property type="match status" value="1"/>
</dbReference>
<evidence type="ECO:0000313" key="3">
    <source>
        <dbReference type="Proteomes" id="UP001634393"/>
    </source>
</evidence>
<feature type="transmembrane region" description="Helical" evidence="1">
    <location>
        <begin position="40"/>
        <end position="61"/>
    </location>
</feature>
<sequence length="103" mass="11723">MEISEKVLKFKFHVLIAFAFSLFIFFLCYIAPRFLDVLKFFWPLFVSTALFLFAIVIFGRISPPLEAPGEKTGEGLLDYVAGETEQVHTLLEEAEVEGSVRTE</sequence>
<evidence type="ECO:0008006" key="4">
    <source>
        <dbReference type="Google" id="ProtNLM"/>
    </source>
</evidence>
<dbReference type="AlphaFoldDB" id="A0ABD3S9D2"/>
<name>A0ABD3S9D2_9LAMI</name>
<keyword evidence="1" id="KW-0812">Transmembrane</keyword>
<dbReference type="PANTHER" id="PTHR34125">
    <property type="entry name" value="OS01G0762900 PROTEIN"/>
    <property type="match status" value="1"/>
</dbReference>
<accession>A0ABD3S9D2</accession>
<comment type="caution">
    <text evidence="2">The sequence shown here is derived from an EMBL/GenBank/DDBJ whole genome shotgun (WGS) entry which is preliminary data.</text>
</comment>
<organism evidence="2 3">
    <name type="scientific">Penstemon smallii</name>
    <dbReference type="NCBI Taxonomy" id="265156"/>
    <lineage>
        <taxon>Eukaryota</taxon>
        <taxon>Viridiplantae</taxon>
        <taxon>Streptophyta</taxon>
        <taxon>Embryophyta</taxon>
        <taxon>Tracheophyta</taxon>
        <taxon>Spermatophyta</taxon>
        <taxon>Magnoliopsida</taxon>
        <taxon>eudicotyledons</taxon>
        <taxon>Gunneridae</taxon>
        <taxon>Pentapetalae</taxon>
        <taxon>asterids</taxon>
        <taxon>lamiids</taxon>
        <taxon>Lamiales</taxon>
        <taxon>Plantaginaceae</taxon>
        <taxon>Cheloneae</taxon>
        <taxon>Penstemon</taxon>
    </lineage>
</organism>
<evidence type="ECO:0000256" key="1">
    <source>
        <dbReference type="SAM" id="Phobius"/>
    </source>
</evidence>
<dbReference type="EMBL" id="JBJXBP010000007">
    <property type="protein sequence ID" value="KAL3821119.1"/>
    <property type="molecule type" value="Genomic_DNA"/>
</dbReference>
<proteinExistence type="predicted"/>
<keyword evidence="1" id="KW-1133">Transmembrane helix</keyword>
<reference evidence="2 3" key="1">
    <citation type="submission" date="2024-12" db="EMBL/GenBank/DDBJ databases">
        <title>The unique morphological basis and parallel evolutionary history of personate flowers in Penstemon.</title>
        <authorList>
            <person name="Depatie T.H."/>
            <person name="Wessinger C.A."/>
        </authorList>
    </citation>
    <scope>NUCLEOTIDE SEQUENCE [LARGE SCALE GENOMIC DNA]</scope>
    <source>
        <strain evidence="2">WTNN_2</strain>
        <tissue evidence="2">Leaf</tissue>
    </source>
</reference>
<evidence type="ECO:0000313" key="2">
    <source>
        <dbReference type="EMBL" id="KAL3821119.1"/>
    </source>
</evidence>
<keyword evidence="1" id="KW-0472">Membrane</keyword>
<feature type="transmembrane region" description="Helical" evidence="1">
    <location>
        <begin position="12"/>
        <end position="34"/>
    </location>
</feature>
<gene>
    <name evidence="2" type="ORF">ACJIZ3_007024</name>
</gene>
<keyword evidence="3" id="KW-1185">Reference proteome</keyword>
<dbReference type="Proteomes" id="UP001634393">
    <property type="component" value="Unassembled WGS sequence"/>
</dbReference>
<protein>
    <recommendedName>
        <fullName evidence="4">Transmembrane protein</fullName>
    </recommendedName>
</protein>